<evidence type="ECO:0000259" key="1">
    <source>
        <dbReference type="Pfam" id="PF13456"/>
    </source>
</evidence>
<dbReference type="Proteomes" id="UP001280121">
    <property type="component" value="Unassembled WGS sequence"/>
</dbReference>
<dbReference type="SUPFAM" id="SSF53098">
    <property type="entry name" value="Ribonuclease H-like"/>
    <property type="match status" value="1"/>
</dbReference>
<dbReference type="CDD" id="cd06222">
    <property type="entry name" value="RNase_H_like"/>
    <property type="match status" value="1"/>
</dbReference>
<dbReference type="PANTHER" id="PTHR47074">
    <property type="entry name" value="BNAC02G40300D PROTEIN"/>
    <property type="match status" value="1"/>
</dbReference>
<dbReference type="PANTHER" id="PTHR47074:SF11">
    <property type="entry name" value="REVERSE TRANSCRIPTASE-LIKE PROTEIN"/>
    <property type="match status" value="1"/>
</dbReference>
<dbReference type="EMBL" id="JANJYI010000008">
    <property type="protein sequence ID" value="KAK2638080.1"/>
    <property type="molecule type" value="Genomic_DNA"/>
</dbReference>
<organism evidence="2 3">
    <name type="scientific">Dipteronia dyeriana</name>
    <dbReference type="NCBI Taxonomy" id="168575"/>
    <lineage>
        <taxon>Eukaryota</taxon>
        <taxon>Viridiplantae</taxon>
        <taxon>Streptophyta</taxon>
        <taxon>Embryophyta</taxon>
        <taxon>Tracheophyta</taxon>
        <taxon>Spermatophyta</taxon>
        <taxon>Magnoliopsida</taxon>
        <taxon>eudicotyledons</taxon>
        <taxon>Gunneridae</taxon>
        <taxon>Pentapetalae</taxon>
        <taxon>rosids</taxon>
        <taxon>malvids</taxon>
        <taxon>Sapindales</taxon>
        <taxon>Sapindaceae</taxon>
        <taxon>Hippocastanoideae</taxon>
        <taxon>Acereae</taxon>
        <taxon>Dipteronia</taxon>
    </lineage>
</organism>
<sequence>MDTQTYLIQDIFTRKIDDLVLASRLKTEFGSWNGPLFQQVSRNGCGFMKGLRCDDKFSFRDFLQSCFHRLQSDEVALLCIIMWRIWFLPNNKVHCWEGSLVLVNVYTWAVEFLNNFRIAITVDGGNRGLDNSTGVVWQDPSVGIFKVNCDAALDMNNKLVGIGLVVRDHYSSILALCAQRIHACYSPLVAEAVAVLRGINFVLKTGVFPLVVETDALGVVQMVKIGSSFSVDIGLVIGGILARLQDSKGATMGFVPKKANSVTHTLLKLALHIGEDLF</sequence>
<protein>
    <recommendedName>
        <fullName evidence="1">RNase H type-1 domain-containing protein</fullName>
    </recommendedName>
</protein>
<dbReference type="InterPro" id="IPR012337">
    <property type="entry name" value="RNaseH-like_sf"/>
</dbReference>
<dbReference type="Pfam" id="PF13456">
    <property type="entry name" value="RVT_3"/>
    <property type="match status" value="1"/>
</dbReference>
<dbReference type="InterPro" id="IPR036397">
    <property type="entry name" value="RNaseH_sf"/>
</dbReference>
<dbReference type="GO" id="GO:0003676">
    <property type="term" value="F:nucleic acid binding"/>
    <property type="evidence" value="ECO:0007669"/>
    <property type="project" value="InterPro"/>
</dbReference>
<dbReference type="AlphaFoldDB" id="A0AAD9TM62"/>
<dbReference type="InterPro" id="IPR044730">
    <property type="entry name" value="RNase_H-like_dom_plant"/>
</dbReference>
<dbReference type="InterPro" id="IPR052929">
    <property type="entry name" value="RNase_H-like_EbsB-rel"/>
</dbReference>
<keyword evidence="3" id="KW-1185">Reference proteome</keyword>
<proteinExistence type="predicted"/>
<gene>
    <name evidence="2" type="ORF">Ddye_025875</name>
</gene>
<name>A0AAD9TM62_9ROSI</name>
<evidence type="ECO:0000313" key="3">
    <source>
        <dbReference type="Proteomes" id="UP001280121"/>
    </source>
</evidence>
<accession>A0AAD9TM62</accession>
<evidence type="ECO:0000313" key="2">
    <source>
        <dbReference type="EMBL" id="KAK2638080.1"/>
    </source>
</evidence>
<dbReference type="GO" id="GO:0004523">
    <property type="term" value="F:RNA-DNA hybrid ribonuclease activity"/>
    <property type="evidence" value="ECO:0007669"/>
    <property type="project" value="InterPro"/>
</dbReference>
<dbReference type="InterPro" id="IPR002156">
    <property type="entry name" value="RNaseH_domain"/>
</dbReference>
<feature type="domain" description="RNase H type-1" evidence="1">
    <location>
        <begin position="148"/>
        <end position="268"/>
    </location>
</feature>
<comment type="caution">
    <text evidence="2">The sequence shown here is derived from an EMBL/GenBank/DDBJ whole genome shotgun (WGS) entry which is preliminary data.</text>
</comment>
<reference evidence="2" key="1">
    <citation type="journal article" date="2023" name="Plant J.">
        <title>Genome sequences and population genomics provide insights into the demographic history, inbreeding, and mutation load of two 'living fossil' tree species of Dipteronia.</title>
        <authorList>
            <person name="Feng Y."/>
            <person name="Comes H.P."/>
            <person name="Chen J."/>
            <person name="Zhu S."/>
            <person name="Lu R."/>
            <person name="Zhang X."/>
            <person name="Li P."/>
            <person name="Qiu J."/>
            <person name="Olsen K.M."/>
            <person name="Qiu Y."/>
        </authorList>
    </citation>
    <scope>NUCLEOTIDE SEQUENCE</scope>
    <source>
        <strain evidence="2">KIB01</strain>
    </source>
</reference>
<dbReference type="Gene3D" id="3.30.420.10">
    <property type="entry name" value="Ribonuclease H-like superfamily/Ribonuclease H"/>
    <property type="match status" value="1"/>
</dbReference>